<dbReference type="SUPFAM" id="SSF143011">
    <property type="entry name" value="RelE-like"/>
    <property type="match status" value="1"/>
</dbReference>
<dbReference type="InterPro" id="IPR035093">
    <property type="entry name" value="RelE/ParE_toxin_dom_sf"/>
</dbReference>
<reference evidence="1 2" key="1">
    <citation type="submission" date="2020-07" db="EMBL/GenBank/DDBJ databases">
        <title>Novel species isolated from subtropical streams in China.</title>
        <authorList>
            <person name="Lu H."/>
        </authorList>
    </citation>
    <scope>NUCLEOTIDE SEQUENCE [LARGE SCALE GENOMIC DNA]</scope>
    <source>
        <strain evidence="1 2">FT3S</strain>
    </source>
</reference>
<name>A0A7W2I603_9BURK</name>
<accession>A0A7W2I603</accession>
<evidence type="ECO:0000313" key="2">
    <source>
        <dbReference type="Proteomes" id="UP000566711"/>
    </source>
</evidence>
<comment type="caution">
    <text evidence="1">The sequence shown here is derived from an EMBL/GenBank/DDBJ whole genome shotgun (WGS) entry which is preliminary data.</text>
</comment>
<dbReference type="RefSeq" id="WP_182215238.1">
    <property type="nucleotide sequence ID" value="NZ_JACEZS010000003.1"/>
</dbReference>
<dbReference type="AlphaFoldDB" id="A0A7W2I603"/>
<sequence length="98" mass="11540">MEIDFKDHVYDRLETDPTFTGGFSQPIVTAYRKRLQLIRGAVDERAFYAMKSLHFEKLQGDRAGQYSMRLNDQWRLILELKKQSDGKSVLIISIEDYH</sequence>
<dbReference type="EMBL" id="JACEZS010000003">
    <property type="protein sequence ID" value="MBA5604952.1"/>
    <property type="molecule type" value="Genomic_DNA"/>
</dbReference>
<dbReference type="Proteomes" id="UP000566711">
    <property type="component" value="Unassembled WGS sequence"/>
</dbReference>
<dbReference type="InterPro" id="IPR007711">
    <property type="entry name" value="HigB-1"/>
</dbReference>
<evidence type="ECO:0000313" key="1">
    <source>
        <dbReference type="EMBL" id="MBA5604952.1"/>
    </source>
</evidence>
<dbReference type="Gene3D" id="3.30.2310.20">
    <property type="entry name" value="RelE-like"/>
    <property type="match status" value="1"/>
</dbReference>
<proteinExistence type="predicted"/>
<gene>
    <name evidence="1" type="ORF">H3H36_06195</name>
</gene>
<keyword evidence="2" id="KW-1185">Reference proteome</keyword>
<organism evidence="1 2">
    <name type="scientific">Rugamonas fusca</name>
    <dbReference type="NCBI Taxonomy" id="2758568"/>
    <lineage>
        <taxon>Bacteria</taxon>
        <taxon>Pseudomonadati</taxon>
        <taxon>Pseudomonadota</taxon>
        <taxon>Betaproteobacteria</taxon>
        <taxon>Burkholderiales</taxon>
        <taxon>Oxalobacteraceae</taxon>
        <taxon>Telluria group</taxon>
        <taxon>Rugamonas</taxon>
    </lineage>
</organism>
<dbReference type="Pfam" id="PF05015">
    <property type="entry name" value="HigB-like_toxin"/>
    <property type="match status" value="1"/>
</dbReference>
<protein>
    <submittedName>
        <fullName evidence="1">Type II toxin-antitoxin system RelE/ParE family toxin</fullName>
    </submittedName>
</protein>